<protein>
    <recommendedName>
        <fullName evidence="14">Transcriptional repressor</fullName>
    </recommendedName>
</protein>
<dbReference type="Gene3D" id="1.10.10.10">
    <property type="entry name" value="Winged helix-like DNA-binding domain superfamily/Winged helix DNA-binding domain"/>
    <property type="match status" value="1"/>
</dbReference>
<evidence type="ECO:0000256" key="6">
    <source>
        <dbReference type="ARBA" id="ARBA00022723"/>
    </source>
</evidence>
<keyword evidence="8" id="KW-0805">Transcription regulation</keyword>
<feature type="binding site" evidence="11">
    <location>
        <position position="131"/>
    </location>
    <ligand>
        <name>Zn(2+)</name>
        <dbReference type="ChEBI" id="CHEBI:29105"/>
    </ligand>
</feature>
<evidence type="ECO:0000256" key="1">
    <source>
        <dbReference type="ARBA" id="ARBA00004496"/>
    </source>
</evidence>
<dbReference type="AlphaFoldDB" id="A0A391P660"/>
<evidence type="ECO:0000256" key="10">
    <source>
        <dbReference type="ARBA" id="ARBA00023163"/>
    </source>
</evidence>
<dbReference type="Proteomes" id="UP000265643">
    <property type="component" value="Unassembled WGS sequence"/>
</dbReference>
<dbReference type="RefSeq" id="WP_119297610.1">
    <property type="nucleotide sequence ID" value="NZ_BHGK01000001.1"/>
</dbReference>
<dbReference type="InterPro" id="IPR036390">
    <property type="entry name" value="WH_DNA-bd_sf"/>
</dbReference>
<feature type="binding site" evidence="11">
    <location>
        <position position="91"/>
    </location>
    <ligand>
        <name>Zn(2+)</name>
        <dbReference type="ChEBI" id="CHEBI:29105"/>
    </ligand>
</feature>
<evidence type="ECO:0000313" key="12">
    <source>
        <dbReference type="EMBL" id="GCA66328.1"/>
    </source>
</evidence>
<keyword evidence="10" id="KW-0804">Transcription</keyword>
<dbReference type="Pfam" id="PF01475">
    <property type="entry name" value="FUR"/>
    <property type="match status" value="1"/>
</dbReference>
<comment type="subcellular location">
    <subcellularLocation>
        <location evidence="1">Cytoplasm</location>
    </subcellularLocation>
</comment>
<gene>
    <name evidence="12" type="ORF">KGMB01110_07640</name>
</gene>
<dbReference type="GO" id="GO:0005829">
    <property type="term" value="C:cytosol"/>
    <property type="evidence" value="ECO:0007669"/>
    <property type="project" value="TreeGrafter"/>
</dbReference>
<comment type="caution">
    <text evidence="12">The sequence shown here is derived from an EMBL/GenBank/DDBJ whole genome shotgun (WGS) entry which is preliminary data.</text>
</comment>
<dbReference type="GO" id="GO:0000976">
    <property type="term" value="F:transcription cis-regulatory region binding"/>
    <property type="evidence" value="ECO:0007669"/>
    <property type="project" value="TreeGrafter"/>
</dbReference>
<dbReference type="InterPro" id="IPR043135">
    <property type="entry name" value="Fur_C"/>
</dbReference>
<evidence type="ECO:0008006" key="14">
    <source>
        <dbReference type="Google" id="ProtNLM"/>
    </source>
</evidence>
<comment type="subunit">
    <text evidence="3">Homodimer.</text>
</comment>
<evidence type="ECO:0000256" key="4">
    <source>
        <dbReference type="ARBA" id="ARBA00022490"/>
    </source>
</evidence>
<dbReference type="EMBL" id="BHGK01000001">
    <property type="protein sequence ID" value="GCA66328.1"/>
    <property type="molecule type" value="Genomic_DNA"/>
</dbReference>
<dbReference type="SUPFAM" id="SSF46785">
    <property type="entry name" value="Winged helix' DNA-binding domain"/>
    <property type="match status" value="1"/>
</dbReference>
<evidence type="ECO:0000256" key="3">
    <source>
        <dbReference type="ARBA" id="ARBA00011738"/>
    </source>
</evidence>
<dbReference type="GO" id="GO:1900376">
    <property type="term" value="P:regulation of secondary metabolite biosynthetic process"/>
    <property type="evidence" value="ECO:0007669"/>
    <property type="project" value="TreeGrafter"/>
</dbReference>
<feature type="binding site" evidence="11">
    <location>
        <position position="134"/>
    </location>
    <ligand>
        <name>Zn(2+)</name>
        <dbReference type="ChEBI" id="CHEBI:29105"/>
    </ligand>
</feature>
<sequence length="146" mass="16681">MAERKTYTTKARTEILDYFKRNFSVTASASDVIRYLKEEGIKVNPTTVYRCLDRLCEEHLIIKYADPHAESALYQYSGEAGHCTSHLHLKCVRCGKVIHLDCGFMDELKGHLLSDHQFRLLCQGDLLHGICGDCEKEAEQQENGEE</sequence>
<evidence type="ECO:0000256" key="8">
    <source>
        <dbReference type="ARBA" id="ARBA00023015"/>
    </source>
</evidence>
<organism evidence="12 13">
    <name type="scientific">Mediterraneibacter butyricigenes</name>
    <dbReference type="NCBI Taxonomy" id="2316025"/>
    <lineage>
        <taxon>Bacteria</taxon>
        <taxon>Bacillati</taxon>
        <taxon>Bacillota</taxon>
        <taxon>Clostridia</taxon>
        <taxon>Lachnospirales</taxon>
        <taxon>Lachnospiraceae</taxon>
        <taxon>Mediterraneibacter</taxon>
    </lineage>
</organism>
<keyword evidence="6 11" id="KW-0479">Metal-binding</keyword>
<dbReference type="PANTHER" id="PTHR33202">
    <property type="entry name" value="ZINC UPTAKE REGULATION PROTEIN"/>
    <property type="match status" value="1"/>
</dbReference>
<comment type="similarity">
    <text evidence="2">Belongs to the Fur family.</text>
</comment>
<dbReference type="PANTHER" id="PTHR33202:SF2">
    <property type="entry name" value="FERRIC UPTAKE REGULATION PROTEIN"/>
    <property type="match status" value="1"/>
</dbReference>
<dbReference type="InterPro" id="IPR002481">
    <property type="entry name" value="FUR"/>
</dbReference>
<dbReference type="InterPro" id="IPR036388">
    <property type="entry name" value="WH-like_DNA-bd_sf"/>
</dbReference>
<keyword evidence="9" id="KW-0238">DNA-binding</keyword>
<reference evidence="13" key="1">
    <citation type="submission" date="2018-09" db="EMBL/GenBank/DDBJ databases">
        <title>Draft Genome Sequence of Mediterraneibacter sp. KCTC 15684.</title>
        <authorList>
            <person name="Kim J.S."/>
            <person name="Han K.I."/>
            <person name="Suh M.K."/>
            <person name="Lee K.C."/>
            <person name="Eom M.K."/>
            <person name="Lee J.H."/>
            <person name="Park S.H."/>
            <person name="Kang S.W."/>
            <person name="Park J.E."/>
            <person name="Oh B.S."/>
            <person name="Yu S.Y."/>
            <person name="Choi S.H."/>
            <person name="Lee D.H."/>
            <person name="Yoon H."/>
            <person name="Kim B."/>
            <person name="Yang S.J."/>
            <person name="Lee J.S."/>
        </authorList>
    </citation>
    <scope>NUCLEOTIDE SEQUENCE [LARGE SCALE GENOMIC DNA]</scope>
    <source>
        <strain evidence="13">KCTC 15684</strain>
    </source>
</reference>
<evidence type="ECO:0000256" key="7">
    <source>
        <dbReference type="ARBA" id="ARBA00022833"/>
    </source>
</evidence>
<evidence type="ECO:0000256" key="5">
    <source>
        <dbReference type="ARBA" id="ARBA00022491"/>
    </source>
</evidence>
<feature type="binding site" evidence="11">
    <location>
        <position position="94"/>
    </location>
    <ligand>
        <name>Zn(2+)</name>
        <dbReference type="ChEBI" id="CHEBI:29105"/>
    </ligand>
</feature>
<keyword evidence="4" id="KW-0963">Cytoplasm</keyword>
<name>A0A391P660_9FIRM</name>
<evidence type="ECO:0000256" key="11">
    <source>
        <dbReference type="PIRSR" id="PIRSR602481-1"/>
    </source>
</evidence>
<comment type="cofactor">
    <cofactor evidence="11">
        <name>Zn(2+)</name>
        <dbReference type="ChEBI" id="CHEBI:29105"/>
    </cofactor>
    <text evidence="11">Binds 1 zinc ion per subunit.</text>
</comment>
<proteinExistence type="inferred from homology"/>
<accession>A0A391P660</accession>
<evidence type="ECO:0000256" key="9">
    <source>
        <dbReference type="ARBA" id="ARBA00023125"/>
    </source>
</evidence>
<dbReference type="GO" id="GO:0003700">
    <property type="term" value="F:DNA-binding transcription factor activity"/>
    <property type="evidence" value="ECO:0007669"/>
    <property type="project" value="InterPro"/>
</dbReference>
<evidence type="ECO:0000256" key="2">
    <source>
        <dbReference type="ARBA" id="ARBA00007957"/>
    </source>
</evidence>
<keyword evidence="7 11" id="KW-0862">Zinc</keyword>
<keyword evidence="5" id="KW-0678">Repressor</keyword>
<dbReference type="Gene3D" id="3.30.1490.190">
    <property type="match status" value="1"/>
</dbReference>
<evidence type="ECO:0000313" key="13">
    <source>
        <dbReference type="Proteomes" id="UP000265643"/>
    </source>
</evidence>
<keyword evidence="13" id="KW-1185">Reference proteome</keyword>
<dbReference type="GO" id="GO:0008270">
    <property type="term" value="F:zinc ion binding"/>
    <property type="evidence" value="ECO:0007669"/>
    <property type="project" value="TreeGrafter"/>
</dbReference>
<dbReference type="GO" id="GO:0045892">
    <property type="term" value="P:negative regulation of DNA-templated transcription"/>
    <property type="evidence" value="ECO:0007669"/>
    <property type="project" value="TreeGrafter"/>
</dbReference>